<evidence type="ECO:0000256" key="1">
    <source>
        <dbReference type="SAM" id="MobiDB-lite"/>
    </source>
</evidence>
<gene>
    <name evidence="3" type="ORF">B0H16DRAFT_1903153</name>
</gene>
<evidence type="ECO:0000256" key="2">
    <source>
        <dbReference type="SAM" id="SignalP"/>
    </source>
</evidence>
<proteinExistence type="predicted"/>
<accession>A0AAD7DTM4</accession>
<feature type="compositionally biased region" description="Polar residues" evidence="1">
    <location>
        <begin position="461"/>
        <end position="473"/>
    </location>
</feature>
<dbReference type="EMBL" id="JARKIB010000569">
    <property type="protein sequence ID" value="KAJ7699495.1"/>
    <property type="molecule type" value="Genomic_DNA"/>
</dbReference>
<dbReference type="AlphaFoldDB" id="A0AAD7DTM4"/>
<feature type="region of interest" description="Disordered" evidence="1">
    <location>
        <begin position="435"/>
        <end position="500"/>
    </location>
</feature>
<reference evidence="3" key="1">
    <citation type="submission" date="2023-03" db="EMBL/GenBank/DDBJ databases">
        <title>Massive genome expansion in bonnet fungi (Mycena s.s.) driven by repeated elements and novel gene families across ecological guilds.</title>
        <authorList>
            <consortium name="Lawrence Berkeley National Laboratory"/>
            <person name="Harder C.B."/>
            <person name="Miyauchi S."/>
            <person name="Viragh M."/>
            <person name="Kuo A."/>
            <person name="Thoen E."/>
            <person name="Andreopoulos B."/>
            <person name="Lu D."/>
            <person name="Skrede I."/>
            <person name="Drula E."/>
            <person name="Henrissat B."/>
            <person name="Morin E."/>
            <person name="Kohler A."/>
            <person name="Barry K."/>
            <person name="LaButti K."/>
            <person name="Morin E."/>
            <person name="Salamov A."/>
            <person name="Lipzen A."/>
            <person name="Mereny Z."/>
            <person name="Hegedus B."/>
            <person name="Baldrian P."/>
            <person name="Stursova M."/>
            <person name="Weitz H."/>
            <person name="Taylor A."/>
            <person name="Grigoriev I.V."/>
            <person name="Nagy L.G."/>
            <person name="Martin F."/>
            <person name="Kauserud H."/>
        </authorList>
    </citation>
    <scope>NUCLEOTIDE SEQUENCE</scope>
    <source>
        <strain evidence="3">CBHHK182m</strain>
    </source>
</reference>
<keyword evidence="2" id="KW-0732">Signal</keyword>
<feature type="signal peptide" evidence="2">
    <location>
        <begin position="1"/>
        <end position="27"/>
    </location>
</feature>
<evidence type="ECO:0000313" key="4">
    <source>
        <dbReference type="Proteomes" id="UP001215598"/>
    </source>
</evidence>
<feature type="region of interest" description="Disordered" evidence="1">
    <location>
        <begin position="149"/>
        <end position="179"/>
    </location>
</feature>
<comment type="caution">
    <text evidence="3">The sequence shown here is derived from an EMBL/GenBank/DDBJ whole genome shotgun (WGS) entry which is preliminary data.</text>
</comment>
<protein>
    <submittedName>
        <fullName evidence="3">Uncharacterized protein</fullName>
    </submittedName>
</protein>
<sequence length="500" mass="51054">MQQPGNNNALPPTLLLTLARALPTACAEPDVQTRGALWGAVKPNRLAPRPALPAAFRVFLARGCAPLPPCSPNKGGLGGMGMGIGGIGNAGVGGNVRGGVGGGGGSPEGVYGAVVALVAGVPWEILTPLHTLFDAFWGALGGARYTASSTSTSTSTTSTTQISTQISVQTPTQKPTPAPALTTALPAARMRSVRGRRAGLLRRLLRGGGVEGEADAQLFAQEVARVWVALGGRLGVPGAKEQEGTGGKDAKEVKEGKDAKEKKDEKPLLPPHFRPKNSRACLRAGGPPALVCAVLEVFVGVGEDAATAATAADTTESPTAKLLPALVSARIRATGLALRTEVLRGGAEGDATLLVRVLPTFGGGGVWALDALLAACAYALLGRGRPRCCCRTSRTGPLFRKLLQEVARHPEAAVDALRVLVGGDAWTAVAGLTAVDSSSPSAQGPLDAISPPRPFRHRSSQRSCTVVNCSSPPSRGATPSRASSRPLPPASSPRSLPPPL</sequence>
<feature type="compositionally biased region" description="Pro residues" evidence="1">
    <location>
        <begin position="486"/>
        <end position="500"/>
    </location>
</feature>
<name>A0AAD7DTM4_9AGAR</name>
<keyword evidence="4" id="KW-1185">Reference proteome</keyword>
<feature type="region of interest" description="Disordered" evidence="1">
    <location>
        <begin position="237"/>
        <end position="274"/>
    </location>
</feature>
<evidence type="ECO:0000313" key="3">
    <source>
        <dbReference type="EMBL" id="KAJ7699495.1"/>
    </source>
</evidence>
<feature type="chain" id="PRO_5042135314" evidence="2">
    <location>
        <begin position="28"/>
        <end position="500"/>
    </location>
</feature>
<feature type="compositionally biased region" description="Basic and acidic residues" evidence="1">
    <location>
        <begin position="240"/>
        <end position="267"/>
    </location>
</feature>
<dbReference type="Proteomes" id="UP001215598">
    <property type="component" value="Unassembled WGS sequence"/>
</dbReference>
<organism evidence="3 4">
    <name type="scientific">Mycena metata</name>
    <dbReference type="NCBI Taxonomy" id="1033252"/>
    <lineage>
        <taxon>Eukaryota</taxon>
        <taxon>Fungi</taxon>
        <taxon>Dikarya</taxon>
        <taxon>Basidiomycota</taxon>
        <taxon>Agaricomycotina</taxon>
        <taxon>Agaricomycetes</taxon>
        <taxon>Agaricomycetidae</taxon>
        <taxon>Agaricales</taxon>
        <taxon>Marasmiineae</taxon>
        <taxon>Mycenaceae</taxon>
        <taxon>Mycena</taxon>
    </lineage>
</organism>